<dbReference type="Proteomes" id="UP001358417">
    <property type="component" value="Unassembled WGS sequence"/>
</dbReference>
<dbReference type="RefSeq" id="XP_064709629.1">
    <property type="nucleotide sequence ID" value="XM_064853230.1"/>
</dbReference>
<feature type="transmembrane region" description="Helical" evidence="2">
    <location>
        <begin position="91"/>
        <end position="114"/>
    </location>
</feature>
<keyword evidence="2" id="KW-0472">Membrane</keyword>
<dbReference type="GeneID" id="89977849"/>
<dbReference type="AlphaFoldDB" id="A0AAV9NJF9"/>
<organism evidence="3 4">
    <name type="scientific">Exophiala bonariae</name>
    <dbReference type="NCBI Taxonomy" id="1690606"/>
    <lineage>
        <taxon>Eukaryota</taxon>
        <taxon>Fungi</taxon>
        <taxon>Dikarya</taxon>
        <taxon>Ascomycota</taxon>
        <taxon>Pezizomycotina</taxon>
        <taxon>Eurotiomycetes</taxon>
        <taxon>Chaetothyriomycetidae</taxon>
        <taxon>Chaetothyriales</taxon>
        <taxon>Herpotrichiellaceae</taxon>
        <taxon>Exophiala</taxon>
    </lineage>
</organism>
<evidence type="ECO:0000313" key="3">
    <source>
        <dbReference type="EMBL" id="KAK5059808.1"/>
    </source>
</evidence>
<dbReference type="EMBL" id="JAVRRD010000004">
    <property type="protein sequence ID" value="KAK5059808.1"/>
    <property type="molecule type" value="Genomic_DNA"/>
</dbReference>
<keyword evidence="4" id="KW-1185">Reference proteome</keyword>
<comment type="caution">
    <text evidence="3">The sequence shown here is derived from an EMBL/GenBank/DDBJ whole genome shotgun (WGS) entry which is preliminary data.</text>
</comment>
<accession>A0AAV9NJF9</accession>
<evidence type="ECO:0000256" key="1">
    <source>
        <dbReference type="SAM" id="MobiDB-lite"/>
    </source>
</evidence>
<evidence type="ECO:0000313" key="4">
    <source>
        <dbReference type="Proteomes" id="UP001358417"/>
    </source>
</evidence>
<proteinExistence type="predicted"/>
<gene>
    <name evidence="3" type="ORF">LTR84_009691</name>
</gene>
<feature type="transmembrane region" description="Helical" evidence="2">
    <location>
        <begin position="12"/>
        <end position="31"/>
    </location>
</feature>
<reference evidence="3 4" key="1">
    <citation type="submission" date="2023-08" db="EMBL/GenBank/DDBJ databases">
        <title>Black Yeasts Isolated from many extreme environments.</title>
        <authorList>
            <person name="Coleine C."/>
            <person name="Stajich J.E."/>
            <person name="Selbmann L."/>
        </authorList>
    </citation>
    <scope>NUCLEOTIDE SEQUENCE [LARGE SCALE GENOMIC DNA]</scope>
    <source>
        <strain evidence="3 4">CCFEE 5792</strain>
    </source>
</reference>
<keyword evidence="2" id="KW-1133">Transmembrane helix</keyword>
<feature type="region of interest" description="Disordered" evidence="1">
    <location>
        <begin position="54"/>
        <end position="73"/>
    </location>
</feature>
<name>A0AAV9NJF9_9EURO</name>
<protein>
    <submittedName>
        <fullName evidence="3">Uncharacterized protein</fullName>
    </submittedName>
</protein>
<feature type="transmembrane region" description="Helical" evidence="2">
    <location>
        <begin position="178"/>
        <end position="197"/>
    </location>
</feature>
<keyword evidence="2" id="KW-0812">Transmembrane</keyword>
<evidence type="ECO:0000256" key="2">
    <source>
        <dbReference type="SAM" id="Phobius"/>
    </source>
</evidence>
<sequence length="199" mass="22086">MRNTADSAGEDDYWLNYVFLPFIVLTLSWSVRSQMNKLSGNLFAAAESRPVTAMVPPKGKRSSPFTPKPMNDLDGAPLQQRTRWWALEKSQIIQCCIVQGFLVLILHRVGLLLTRRVQKTNSVTEQTLGMALFSVIVAFVVSSGDATQQAWKALVRSSRGHNHNGRQLPTQPDQTDGVSNLVLFASFSLVIPWVGLLTC</sequence>